<evidence type="ECO:0000256" key="1">
    <source>
        <dbReference type="SAM" id="MobiDB-lite"/>
    </source>
</evidence>
<protein>
    <recommendedName>
        <fullName evidence="5">Glycine zipper 2TM domain-containing protein</fullName>
    </recommendedName>
</protein>
<feature type="compositionally biased region" description="Basic and acidic residues" evidence="1">
    <location>
        <begin position="60"/>
        <end position="76"/>
    </location>
</feature>
<gene>
    <name evidence="3" type="ORF">GCM10007388_38610</name>
</gene>
<feature type="region of interest" description="Disordered" evidence="1">
    <location>
        <begin position="54"/>
        <end position="84"/>
    </location>
</feature>
<evidence type="ECO:0008006" key="5">
    <source>
        <dbReference type="Google" id="ProtNLM"/>
    </source>
</evidence>
<keyword evidence="2" id="KW-0732">Signal</keyword>
<proteinExistence type="predicted"/>
<evidence type="ECO:0000256" key="2">
    <source>
        <dbReference type="SAM" id="SignalP"/>
    </source>
</evidence>
<reference evidence="3" key="1">
    <citation type="journal article" date="2014" name="Int. J. Syst. Evol. Microbiol.">
        <title>Complete genome sequence of Corynebacterium casei LMG S-19264T (=DSM 44701T), isolated from a smear-ripened cheese.</title>
        <authorList>
            <consortium name="US DOE Joint Genome Institute (JGI-PGF)"/>
            <person name="Walter F."/>
            <person name="Albersmeier A."/>
            <person name="Kalinowski J."/>
            <person name="Ruckert C."/>
        </authorList>
    </citation>
    <scope>NUCLEOTIDE SEQUENCE</scope>
    <source>
        <strain evidence="3">KCTC 12344</strain>
    </source>
</reference>
<reference evidence="3" key="2">
    <citation type="submission" date="2022-12" db="EMBL/GenBank/DDBJ databases">
        <authorList>
            <person name="Sun Q."/>
            <person name="Kim S."/>
        </authorList>
    </citation>
    <scope>NUCLEOTIDE SEQUENCE</scope>
    <source>
        <strain evidence="3">KCTC 12344</strain>
    </source>
</reference>
<sequence>MTILVTGLALVAGTANAAGCLKGAAVGGVAGHVAGKHGVVGAVGGCVVGRHMANKKAKKEKAAEQARAEQARRDRAAAQTAPAH</sequence>
<dbReference type="Proteomes" id="UP000619512">
    <property type="component" value="Unassembled WGS sequence"/>
</dbReference>
<organism evidence="3 4">
    <name type="scientific">Pseudoduganella plicata</name>
    <dbReference type="NCBI Taxonomy" id="321984"/>
    <lineage>
        <taxon>Bacteria</taxon>
        <taxon>Pseudomonadati</taxon>
        <taxon>Pseudomonadota</taxon>
        <taxon>Betaproteobacteria</taxon>
        <taxon>Burkholderiales</taxon>
        <taxon>Oxalobacteraceae</taxon>
        <taxon>Telluria group</taxon>
        <taxon>Pseudoduganella</taxon>
    </lineage>
</organism>
<evidence type="ECO:0000313" key="3">
    <source>
        <dbReference type="EMBL" id="GGZ01213.1"/>
    </source>
</evidence>
<dbReference type="AlphaFoldDB" id="A0AA87YFB2"/>
<accession>A0AA87YFB2</accession>
<dbReference type="EMBL" id="BMWW01000007">
    <property type="protein sequence ID" value="GGZ01213.1"/>
    <property type="molecule type" value="Genomic_DNA"/>
</dbReference>
<feature type="chain" id="PRO_5041738746" description="Glycine zipper 2TM domain-containing protein" evidence="2">
    <location>
        <begin position="18"/>
        <end position="84"/>
    </location>
</feature>
<comment type="caution">
    <text evidence="3">The sequence shown here is derived from an EMBL/GenBank/DDBJ whole genome shotgun (WGS) entry which is preliminary data.</text>
</comment>
<evidence type="ECO:0000313" key="4">
    <source>
        <dbReference type="Proteomes" id="UP000619512"/>
    </source>
</evidence>
<feature type="signal peptide" evidence="2">
    <location>
        <begin position="1"/>
        <end position="17"/>
    </location>
</feature>
<name>A0AA87YFB2_9BURK</name>
<dbReference type="RefSeq" id="WP_308506884.1">
    <property type="nucleotide sequence ID" value="NZ_BMWW01000007.1"/>
</dbReference>